<reference evidence="3" key="2">
    <citation type="submission" date="2019-01" db="EMBL/GenBank/DDBJ databases">
        <title>Oenococcus sicerae UCMA17102.</title>
        <authorList>
            <person name="Cousin F.J."/>
            <person name="Le Guellec R."/>
            <person name="Cretenet M."/>
        </authorList>
    </citation>
    <scope>NUCLEOTIDE SEQUENCE</scope>
    <source>
        <strain evidence="3">UCMA17102</strain>
    </source>
</reference>
<dbReference type="Gene3D" id="3.40.50.1820">
    <property type="entry name" value="alpha/beta hydrolase"/>
    <property type="match status" value="1"/>
</dbReference>
<protein>
    <submittedName>
        <fullName evidence="3">Alpha/beta hydrolase</fullName>
    </submittedName>
</protein>
<evidence type="ECO:0000256" key="1">
    <source>
        <dbReference type="ARBA" id="ARBA00022801"/>
    </source>
</evidence>
<dbReference type="InterPro" id="IPR050300">
    <property type="entry name" value="GDXG_lipolytic_enzyme"/>
</dbReference>
<dbReference type="Pfam" id="PF20434">
    <property type="entry name" value="BD-FAE"/>
    <property type="match status" value="1"/>
</dbReference>
<dbReference type="SUPFAM" id="SSF53474">
    <property type="entry name" value="alpha/beta-Hydrolases"/>
    <property type="match status" value="1"/>
</dbReference>
<evidence type="ECO:0000313" key="6">
    <source>
        <dbReference type="Proteomes" id="UP001167919"/>
    </source>
</evidence>
<evidence type="ECO:0000313" key="5">
    <source>
        <dbReference type="Proteomes" id="UP000286907"/>
    </source>
</evidence>
<dbReference type="AlphaFoldDB" id="A0AAJ1RCQ2"/>
<feature type="domain" description="BD-FAE-like" evidence="2">
    <location>
        <begin position="24"/>
        <end position="223"/>
    </location>
</feature>
<dbReference type="Proteomes" id="UP001167919">
    <property type="component" value="Unassembled WGS sequence"/>
</dbReference>
<accession>A0AAJ1RCQ2</accession>
<dbReference type="RefSeq" id="WP_128686391.1">
    <property type="nucleotide sequence ID" value="NZ_CP029684.2"/>
</dbReference>
<dbReference type="PANTHER" id="PTHR48081">
    <property type="entry name" value="AB HYDROLASE SUPERFAMILY PROTEIN C4A8.06C"/>
    <property type="match status" value="1"/>
</dbReference>
<dbReference type="PANTHER" id="PTHR48081:SF33">
    <property type="entry name" value="KYNURENINE FORMAMIDASE"/>
    <property type="match status" value="1"/>
</dbReference>
<reference evidence="4 5" key="1">
    <citation type="journal article" date="2019" name="Syst. Appl. Microbiol.">
        <title>Oenococcus sicerae sp. nov., isolated from French cider.</title>
        <authorList>
            <person name="Cousin F.J."/>
            <person name="Le Guellec R."/>
            <person name="Chagnot C."/>
            <person name="Goux D."/>
            <person name="Dalmasso M."/>
            <person name="Laplace J.M."/>
            <person name="Cretenet M."/>
        </authorList>
    </citation>
    <scope>NUCLEOTIDE SEQUENCE [LARGE SCALE GENOMIC DNA]</scope>
    <source>
        <strain evidence="4 5">UCMA 15228</strain>
    </source>
</reference>
<dbReference type="InterPro" id="IPR049492">
    <property type="entry name" value="BD-FAE-like_dom"/>
</dbReference>
<dbReference type="Proteomes" id="UP000286907">
    <property type="component" value="Chromosome"/>
</dbReference>
<dbReference type="EMBL" id="CP029684">
    <property type="protein sequence ID" value="QAS69917.1"/>
    <property type="molecule type" value="Genomic_DNA"/>
</dbReference>
<sequence length="264" mass="29161">METIVPIHLAYGEHPSQFGLLRMPSLHEKQLAPVAVVIHGGFWKARVGLEAIDPIAEDLAQRGYASWSIEYRRVGQTAGGWPGTFIDSVTAVNFLQQIQQKFPIDLSRVVVIGHSAGGQLALWLASRLNKRQTDELGDVLQVSIKAAASLAGVSDLKKMWYQDSQQGDDNVAALIGGGPREFPERYQSVSPYELLPIKVNQILLHGRKDQVVPFELSNDYYEKAIKLGDPIHFISSPTADHFEIIDPKQAVWQTAMDALAGILK</sequence>
<keyword evidence="5" id="KW-1185">Reference proteome</keyword>
<evidence type="ECO:0000313" key="3">
    <source>
        <dbReference type="EMBL" id="MDN6900342.1"/>
    </source>
</evidence>
<dbReference type="EMBL" id="SDWY01000002">
    <property type="protein sequence ID" value="MDN6900342.1"/>
    <property type="molecule type" value="Genomic_DNA"/>
</dbReference>
<proteinExistence type="predicted"/>
<evidence type="ECO:0000313" key="4">
    <source>
        <dbReference type="EMBL" id="QAS69917.1"/>
    </source>
</evidence>
<organism evidence="3 6">
    <name type="scientific">Oenococcus sicerae</name>
    <dbReference type="NCBI Taxonomy" id="2203724"/>
    <lineage>
        <taxon>Bacteria</taxon>
        <taxon>Bacillati</taxon>
        <taxon>Bacillota</taxon>
        <taxon>Bacilli</taxon>
        <taxon>Lactobacillales</taxon>
        <taxon>Lactobacillaceae</taxon>
        <taxon>Oenococcus</taxon>
    </lineage>
</organism>
<evidence type="ECO:0000259" key="2">
    <source>
        <dbReference type="Pfam" id="PF20434"/>
    </source>
</evidence>
<reference evidence="4" key="3">
    <citation type="submission" date="2020-01" db="EMBL/GenBank/DDBJ databases">
        <authorList>
            <person name="Cousin F.J."/>
            <person name="Le Guellec R."/>
            <person name="Cretenet M."/>
        </authorList>
    </citation>
    <scope>NUCLEOTIDE SEQUENCE</scope>
    <source>
        <strain evidence="4">UCMA 15228</strain>
    </source>
</reference>
<keyword evidence="1 3" id="KW-0378">Hydrolase</keyword>
<dbReference type="InterPro" id="IPR029058">
    <property type="entry name" value="AB_hydrolase_fold"/>
</dbReference>
<gene>
    <name evidence="4" type="ORF">DLJ48_04950</name>
    <name evidence="3" type="ORF">EVC35_04885</name>
</gene>
<dbReference type="GO" id="GO:0016787">
    <property type="term" value="F:hydrolase activity"/>
    <property type="evidence" value="ECO:0007669"/>
    <property type="project" value="UniProtKB-KW"/>
</dbReference>
<name>A0AAJ1RCQ2_9LACO</name>